<evidence type="ECO:0000313" key="3">
    <source>
        <dbReference type="Proteomes" id="UP001161017"/>
    </source>
</evidence>
<sequence>MAELAPVSPPLGLFLPYCNPESITLKMKERGLMHGSLTGDDFAITDTNGRPICMCKGKVMSFSGRKTFSDPRGTVLFALKDKKCALSKSFRGVGLNGEELFKVKGHWSLFGSKSSIHFTNASNNEPVILELKGDWLDRSAKVTFQGRPVASIGRSYMNFGQMFSDRQTYFVTVAPGVDLALMAAICVCLDERENDQPKQG</sequence>
<dbReference type="PANTHER" id="PTHR31087:SF161">
    <property type="entry name" value="TUBBY C 2 FAMILY PROTEIN"/>
    <property type="match status" value="1"/>
</dbReference>
<dbReference type="AlphaFoldDB" id="A0AA43QQE9"/>
<dbReference type="InterPro" id="IPR025659">
    <property type="entry name" value="Tubby-like_C"/>
</dbReference>
<dbReference type="InterPro" id="IPR007612">
    <property type="entry name" value="LOR"/>
</dbReference>
<comment type="similarity">
    <text evidence="1">Belongs to the LOR family.</text>
</comment>
<dbReference type="Pfam" id="PF04525">
    <property type="entry name" value="LOR"/>
    <property type="match status" value="1"/>
</dbReference>
<comment type="caution">
    <text evidence="2">The sequence shown here is derived from an EMBL/GenBank/DDBJ whole genome shotgun (WGS) entry which is preliminary data.</text>
</comment>
<dbReference type="SUPFAM" id="SSF54518">
    <property type="entry name" value="Tubby C-terminal domain-like"/>
    <property type="match status" value="1"/>
</dbReference>
<dbReference type="Gene3D" id="2.40.160.200">
    <property type="entry name" value="LURP1-related"/>
    <property type="match status" value="1"/>
</dbReference>
<reference evidence="2" key="1">
    <citation type="journal article" date="2023" name="Genome Biol. Evol.">
        <title>First Whole Genome Sequence and Flow Cytometry Genome Size Data for the Lichen-Forming Fungus Ramalina farinacea (Ascomycota).</title>
        <authorList>
            <person name="Llewellyn T."/>
            <person name="Mian S."/>
            <person name="Hill R."/>
            <person name="Leitch I.J."/>
            <person name="Gaya E."/>
        </authorList>
    </citation>
    <scope>NUCLEOTIDE SEQUENCE</scope>
    <source>
        <strain evidence="2">LIQ254RAFAR</strain>
    </source>
</reference>
<organism evidence="2 3">
    <name type="scientific">Ramalina farinacea</name>
    <dbReference type="NCBI Taxonomy" id="258253"/>
    <lineage>
        <taxon>Eukaryota</taxon>
        <taxon>Fungi</taxon>
        <taxon>Dikarya</taxon>
        <taxon>Ascomycota</taxon>
        <taxon>Pezizomycotina</taxon>
        <taxon>Lecanoromycetes</taxon>
        <taxon>OSLEUM clade</taxon>
        <taxon>Lecanoromycetidae</taxon>
        <taxon>Lecanorales</taxon>
        <taxon>Lecanorineae</taxon>
        <taxon>Ramalinaceae</taxon>
        <taxon>Ramalina</taxon>
    </lineage>
</organism>
<evidence type="ECO:0000256" key="1">
    <source>
        <dbReference type="ARBA" id="ARBA00005437"/>
    </source>
</evidence>
<name>A0AA43QQE9_9LECA</name>
<evidence type="ECO:0000313" key="2">
    <source>
        <dbReference type="EMBL" id="MDI1490723.1"/>
    </source>
</evidence>
<dbReference type="PANTHER" id="PTHR31087">
    <property type="match status" value="1"/>
</dbReference>
<proteinExistence type="inferred from homology"/>
<dbReference type="EMBL" id="JAPUFD010000012">
    <property type="protein sequence ID" value="MDI1490723.1"/>
    <property type="molecule type" value="Genomic_DNA"/>
</dbReference>
<gene>
    <name evidence="2" type="ORF">OHK93_001927</name>
</gene>
<accession>A0AA43QQE9</accession>
<keyword evidence="3" id="KW-1185">Reference proteome</keyword>
<dbReference type="Proteomes" id="UP001161017">
    <property type="component" value="Unassembled WGS sequence"/>
</dbReference>
<dbReference type="InterPro" id="IPR038595">
    <property type="entry name" value="LOR_sf"/>
</dbReference>
<protein>
    <submittedName>
        <fullName evidence="2">Uncharacterized protein</fullName>
    </submittedName>
</protein>